<dbReference type="InterPro" id="IPR013103">
    <property type="entry name" value="RVT_2"/>
</dbReference>
<reference evidence="3 4" key="1">
    <citation type="journal article" date="2018" name="PLoS Genet.">
        <title>Population sequencing reveals clonal diversity and ancestral inbreeding in the grapevine cultivar Chardonnay.</title>
        <authorList>
            <person name="Roach M.J."/>
            <person name="Johnson D.L."/>
            <person name="Bohlmann J."/>
            <person name="van Vuuren H.J."/>
            <person name="Jones S.J."/>
            <person name="Pretorius I.S."/>
            <person name="Schmidt S.A."/>
            <person name="Borneman A.R."/>
        </authorList>
    </citation>
    <scope>NUCLEOTIDE SEQUENCE [LARGE SCALE GENOMIC DNA]</scope>
    <source>
        <strain evidence="4">cv. Chardonnay</strain>
        <tissue evidence="3">Leaf</tissue>
    </source>
</reference>
<dbReference type="AlphaFoldDB" id="A0A438IZX6"/>
<dbReference type="PANTHER" id="PTHR37610:SF45">
    <property type="entry name" value="RETROTRANSPOSON GAG DOMAIN-CONTAINING PROTEIN"/>
    <property type="match status" value="1"/>
</dbReference>
<name>A0A438IZX6_VITVI</name>
<evidence type="ECO:0000313" key="4">
    <source>
        <dbReference type="Proteomes" id="UP000288805"/>
    </source>
</evidence>
<proteinExistence type="predicted"/>
<dbReference type="Proteomes" id="UP000288805">
    <property type="component" value="Unassembled WGS sequence"/>
</dbReference>
<dbReference type="Pfam" id="PF07727">
    <property type="entry name" value="RVT_2"/>
    <property type="match status" value="1"/>
</dbReference>
<evidence type="ECO:0000313" key="3">
    <source>
        <dbReference type="EMBL" id="RVX02253.1"/>
    </source>
</evidence>
<gene>
    <name evidence="3" type="primary">RE1_3441</name>
    <name evidence="3" type="ORF">CK203_028342</name>
</gene>
<protein>
    <submittedName>
        <fullName evidence="3">Retrovirus-related Pol polyprotein from transposon RE1</fullName>
    </submittedName>
</protein>
<evidence type="ECO:0000256" key="1">
    <source>
        <dbReference type="SAM" id="MobiDB-lite"/>
    </source>
</evidence>
<evidence type="ECO:0000259" key="2">
    <source>
        <dbReference type="Pfam" id="PF07727"/>
    </source>
</evidence>
<feature type="domain" description="Reverse transcriptase Ty1/copia-type" evidence="2">
    <location>
        <begin position="388"/>
        <end position="461"/>
    </location>
</feature>
<feature type="region of interest" description="Disordered" evidence="1">
    <location>
        <begin position="128"/>
        <end position="149"/>
    </location>
</feature>
<dbReference type="PANTHER" id="PTHR37610">
    <property type="entry name" value="CCHC-TYPE DOMAIN-CONTAINING PROTEIN"/>
    <property type="match status" value="1"/>
</dbReference>
<sequence>MHIAKWEKLSYIRGKRNPPKESEDGYEKWYAENQKVKRWLLMSMSPKIMKHFLRLPTAQEIWSALSKAFYDGSDELQVFTLNQKAFTAKQSDRSLSKYYEELIEFFCELDHRDKVVMKDSKDIAAYRKSIERQRDQSKTNHPKPDPNIDKSTFKCTHCNKIGHTKSRCLEIVGYPDWWDHNRDQRKKDSKKTSTAAVAEIKIEANVAKKASALVAATDYGGKFLNTSTPVINSAWIIDSGATDHMTFDSKQGGYQKEIQTLNYDYHIAEEDESGQSELVNQKADVFTEIPNQSSSVEGVLNLEPDPFMKWLPHRHNRGIPKPTYEPELPTKVKYPISNHVSNHRLSESNKSFVNQLSIVTIPNSVQEALADPRWKATMNKEMKSLQKNETWELVECPPGKKSVGCRWIYTVKYKAYGSIERFKARLVSKRYTQTYGIDYTKTFAHVAKINIVRVLLSLAANLD</sequence>
<dbReference type="EMBL" id="QGNW01000071">
    <property type="protein sequence ID" value="RVX02253.1"/>
    <property type="molecule type" value="Genomic_DNA"/>
</dbReference>
<accession>A0A438IZX6</accession>
<comment type="caution">
    <text evidence="3">The sequence shown here is derived from an EMBL/GenBank/DDBJ whole genome shotgun (WGS) entry which is preliminary data.</text>
</comment>
<dbReference type="Pfam" id="PF14223">
    <property type="entry name" value="Retrotran_gag_2"/>
    <property type="match status" value="1"/>
</dbReference>
<organism evidence="3 4">
    <name type="scientific">Vitis vinifera</name>
    <name type="common">Grape</name>
    <dbReference type="NCBI Taxonomy" id="29760"/>
    <lineage>
        <taxon>Eukaryota</taxon>
        <taxon>Viridiplantae</taxon>
        <taxon>Streptophyta</taxon>
        <taxon>Embryophyta</taxon>
        <taxon>Tracheophyta</taxon>
        <taxon>Spermatophyta</taxon>
        <taxon>Magnoliopsida</taxon>
        <taxon>eudicotyledons</taxon>
        <taxon>Gunneridae</taxon>
        <taxon>Pentapetalae</taxon>
        <taxon>rosids</taxon>
        <taxon>Vitales</taxon>
        <taxon>Vitaceae</taxon>
        <taxon>Viteae</taxon>
        <taxon>Vitis</taxon>
    </lineage>
</organism>